<dbReference type="Pfam" id="PF00005">
    <property type="entry name" value="ABC_tran"/>
    <property type="match status" value="1"/>
</dbReference>
<dbReference type="OrthoDB" id="9776369at2"/>
<keyword evidence="3" id="KW-1003">Cell membrane</keyword>
<evidence type="ECO:0000256" key="3">
    <source>
        <dbReference type="ARBA" id="ARBA00022475"/>
    </source>
</evidence>
<dbReference type="InterPro" id="IPR052156">
    <property type="entry name" value="BCAA_Transport_ATP-bd_LivF"/>
</dbReference>
<organism evidence="8 9">
    <name type="scientific">Paralcaligenes ureilyticus</name>
    <dbReference type="NCBI Taxonomy" id="627131"/>
    <lineage>
        <taxon>Bacteria</taxon>
        <taxon>Pseudomonadati</taxon>
        <taxon>Pseudomonadota</taxon>
        <taxon>Betaproteobacteria</taxon>
        <taxon>Burkholderiales</taxon>
        <taxon>Alcaligenaceae</taxon>
        <taxon>Paralcaligenes</taxon>
    </lineage>
</organism>
<evidence type="ECO:0000259" key="7">
    <source>
        <dbReference type="PROSITE" id="PS50893"/>
    </source>
</evidence>
<comment type="caution">
    <text evidence="8">The sequence shown here is derived from an EMBL/GenBank/DDBJ whole genome shotgun (WGS) entry which is preliminary data.</text>
</comment>
<keyword evidence="4" id="KW-0547">Nucleotide-binding</keyword>
<evidence type="ECO:0000256" key="4">
    <source>
        <dbReference type="ARBA" id="ARBA00022741"/>
    </source>
</evidence>
<evidence type="ECO:0000313" key="9">
    <source>
        <dbReference type="Proteomes" id="UP000295525"/>
    </source>
</evidence>
<name>A0A4R3MAS0_9BURK</name>
<reference evidence="8 9" key="1">
    <citation type="submission" date="2019-03" db="EMBL/GenBank/DDBJ databases">
        <title>Genomic Encyclopedia of Type Strains, Phase IV (KMG-IV): sequencing the most valuable type-strain genomes for metagenomic binning, comparative biology and taxonomic classification.</title>
        <authorList>
            <person name="Goeker M."/>
        </authorList>
    </citation>
    <scope>NUCLEOTIDE SEQUENCE [LARGE SCALE GENOMIC DNA]</scope>
    <source>
        <strain evidence="8 9">DSM 24591</strain>
    </source>
</reference>
<dbReference type="PROSITE" id="PS50893">
    <property type="entry name" value="ABC_TRANSPORTER_2"/>
    <property type="match status" value="1"/>
</dbReference>
<comment type="similarity">
    <text evidence="1">Belongs to the ABC transporter superfamily.</text>
</comment>
<dbReference type="InterPro" id="IPR003439">
    <property type="entry name" value="ABC_transporter-like_ATP-bd"/>
</dbReference>
<evidence type="ECO:0000256" key="6">
    <source>
        <dbReference type="ARBA" id="ARBA00022970"/>
    </source>
</evidence>
<proteinExistence type="inferred from homology"/>
<dbReference type="PANTHER" id="PTHR43820">
    <property type="entry name" value="HIGH-AFFINITY BRANCHED-CHAIN AMINO ACID TRANSPORT ATP-BINDING PROTEIN LIVF"/>
    <property type="match status" value="1"/>
</dbReference>
<keyword evidence="5 8" id="KW-0067">ATP-binding</keyword>
<dbReference type="SMART" id="SM00382">
    <property type="entry name" value="AAA"/>
    <property type="match status" value="1"/>
</dbReference>
<dbReference type="Gene3D" id="3.40.50.300">
    <property type="entry name" value="P-loop containing nucleotide triphosphate hydrolases"/>
    <property type="match status" value="1"/>
</dbReference>
<protein>
    <submittedName>
        <fullName evidence="8">Amino acid/amide ABC transporter ATP-binding protein 2 (HAAT family)</fullName>
    </submittedName>
</protein>
<evidence type="ECO:0000256" key="2">
    <source>
        <dbReference type="ARBA" id="ARBA00022448"/>
    </source>
</evidence>
<dbReference type="Proteomes" id="UP000295525">
    <property type="component" value="Unassembled WGS sequence"/>
</dbReference>
<dbReference type="GO" id="GO:0005524">
    <property type="term" value="F:ATP binding"/>
    <property type="evidence" value="ECO:0007669"/>
    <property type="project" value="UniProtKB-KW"/>
</dbReference>
<keyword evidence="9" id="KW-1185">Reference proteome</keyword>
<dbReference type="CDD" id="cd03224">
    <property type="entry name" value="ABC_TM1139_LivF_branched"/>
    <property type="match status" value="1"/>
</dbReference>
<keyword evidence="6" id="KW-0029">Amino-acid transport</keyword>
<gene>
    <name evidence="8" type="ORF">EDC26_10576</name>
</gene>
<dbReference type="GO" id="GO:0015658">
    <property type="term" value="F:branched-chain amino acid transmembrane transporter activity"/>
    <property type="evidence" value="ECO:0007669"/>
    <property type="project" value="TreeGrafter"/>
</dbReference>
<dbReference type="SUPFAM" id="SSF52540">
    <property type="entry name" value="P-loop containing nucleoside triphosphate hydrolases"/>
    <property type="match status" value="1"/>
</dbReference>
<keyword evidence="2" id="KW-0813">Transport</keyword>
<evidence type="ECO:0000256" key="5">
    <source>
        <dbReference type="ARBA" id="ARBA00022840"/>
    </source>
</evidence>
<dbReference type="InterPro" id="IPR027417">
    <property type="entry name" value="P-loop_NTPase"/>
</dbReference>
<dbReference type="InterPro" id="IPR003593">
    <property type="entry name" value="AAA+_ATPase"/>
</dbReference>
<evidence type="ECO:0000256" key="1">
    <source>
        <dbReference type="ARBA" id="ARBA00005417"/>
    </source>
</evidence>
<dbReference type="GO" id="GO:0016887">
    <property type="term" value="F:ATP hydrolysis activity"/>
    <property type="evidence" value="ECO:0007669"/>
    <property type="project" value="InterPro"/>
</dbReference>
<dbReference type="PANTHER" id="PTHR43820:SF4">
    <property type="entry name" value="HIGH-AFFINITY BRANCHED-CHAIN AMINO ACID TRANSPORT ATP-BINDING PROTEIN LIVF"/>
    <property type="match status" value="1"/>
</dbReference>
<evidence type="ECO:0000313" key="8">
    <source>
        <dbReference type="EMBL" id="TCT08525.1"/>
    </source>
</evidence>
<dbReference type="GO" id="GO:0015807">
    <property type="term" value="P:L-amino acid transport"/>
    <property type="evidence" value="ECO:0007669"/>
    <property type="project" value="TreeGrafter"/>
</dbReference>
<feature type="domain" description="ABC transporter" evidence="7">
    <location>
        <begin position="9"/>
        <end position="240"/>
    </location>
</feature>
<keyword evidence="3" id="KW-0472">Membrane</keyword>
<sequence>MSQSPTPLLHMSGVSAGYGEMSVLKSIDLDIFPSEIVALVGSNGAGKTTLLRVLSRLINCSGEIHYSGTPINHYTPDQVFALGMVQVPEGRQLFDRMSVQDNLLMGAYHRRNRSEVAQDLERIYTLFPRMAERRKQIAGSMSGGEQQMCAMARAMMAKPTLLMVDEMSLGLAPIIVDQLMDVLVSIRAQGVTVLLVEQDIHLALATADRGYVVETGKIVRQGPAKELIDDPALQQAYLGL</sequence>
<dbReference type="AlphaFoldDB" id="A0A4R3MAS0"/>
<dbReference type="RefSeq" id="WP_132581591.1">
    <property type="nucleotide sequence ID" value="NZ_SMAJ01000005.1"/>
</dbReference>
<dbReference type="EMBL" id="SMAJ01000005">
    <property type="protein sequence ID" value="TCT08525.1"/>
    <property type="molecule type" value="Genomic_DNA"/>
</dbReference>
<accession>A0A4R3MAS0</accession>